<reference evidence="5 6" key="1">
    <citation type="journal article" date="2009" name="Stand. Genomic Sci.">
        <title>Complete genome sequence of Acidimicrobium ferrooxidans type strain (ICP).</title>
        <authorList>
            <person name="Clum A."/>
            <person name="Nolan M."/>
            <person name="Lang E."/>
            <person name="Glavina Del Rio T."/>
            <person name="Tice H."/>
            <person name="Copeland A."/>
            <person name="Cheng J.F."/>
            <person name="Lucas S."/>
            <person name="Chen F."/>
            <person name="Bruce D."/>
            <person name="Goodwin L."/>
            <person name="Pitluck S."/>
            <person name="Ivanova N."/>
            <person name="Mavrommatis K."/>
            <person name="Mikhailova N."/>
            <person name="Pati A."/>
            <person name="Chen A."/>
            <person name="Palaniappan K."/>
            <person name="Goker M."/>
            <person name="Spring S."/>
            <person name="Land M."/>
            <person name="Hauser L."/>
            <person name="Chang Y.J."/>
            <person name="Jeffries C.C."/>
            <person name="Chain P."/>
            <person name="Bristow J."/>
            <person name="Eisen J.A."/>
            <person name="Markowitz V."/>
            <person name="Hugenholtz P."/>
            <person name="Kyrpides N.C."/>
            <person name="Klenk H.P."/>
            <person name="Lapidus A."/>
        </authorList>
    </citation>
    <scope>NUCLEOTIDE SEQUENCE [LARGE SCALE GENOMIC DNA]</scope>
    <source>
        <strain evidence="6">DSM 10331 / JCM 15462 / NBRC 103882 / ICP</strain>
    </source>
</reference>
<keyword evidence="6" id="KW-1185">Reference proteome</keyword>
<keyword evidence="2" id="KW-0597">Phosphoprotein</keyword>
<dbReference type="GO" id="GO:0005829">
    <property type="term" value="C:cytosol"/>
    <property type="evidence" value="ECO:0007669"/>
    <property type="project" value="TreeGrafter"/>
</dbReference>
<dbReference type="AlphaFoldDB" id="C7LZ57"/>
<dbReference type="HOGENOM" id="CLU_000445_65_0_11"/>
<name>C7LZ57_ACIFD</name>
<evidence type="ECO:0000256" key="1">
    <source>
        <dbReference type="ARBA" id="ARBA00023125"/>
    </source>
</evidence>
<dbReference type="SUPFAM" id="SSF52172">
    <property type="entry name" value="CheY-like"/>
    <property type="match status" value="1"/>
</dbReference>
<evidence type="ECO:0000313" key="6">
    <source>
        <dbReference type="Proteomes" id="UP000000771"/>
    </source>
</evidence>
<dbReference type="Gene3D" id="3.40.50.2300">
    <property type="match status" value="1"/>
</dbReference>
<dbReference type="eggNOG" id="COG3707">
    <property type="taxonomic scope" value="Bacteria"/>
</dbReference>
<dbReference type="SMART" id="SM01012">
    <property type="entry name" value="ANTAR"/>
    <property type="match status" value="1"/>
</dbReference>
<dbReference type="PIRSF" id="PIRSF036382">
    <property type="entry name" value="RR_antiterm"/>
    <property type="match status" value="1"/>
</dbReference>
<dbReference type="Gene3D" id="1.10.10.10">
    <property type="entry name" value="Winged helix-like DNA-binding domain superfamily/Winged helix DNA-binding domain"/>
    <property type="match status" value="1"/>
</dbReference>
<dbReference type="KEGG" id="afo:Afer_1081"/>
<organism evidence="5 6">
    <name type="scientific">Acidimicrobium ferrooxidans (strain DSM 10331 / JCM 15462 / NBRC 103882 / ICP)</name>
    <dbReference type="NCBI Taxonomy" id="525909"/>
    <lineage>
        <taxon>Bacteria</taxon>
        <taxon>Bacillati</taxon>
        <taxon>Actinomycetota</taxon>
        <taxon>Acidimicrobiia</taxon>
        <taxon>Acidimicrobiales</taxon>
        <taxon>Acidimicrobiaceae</taxon>
        <taxon>Acidimicrobium</taxon>
    </lineage>
</organism>
<dbReference type="InterPro" id="IPR011006">
    <property type="entry name" value="CheY-like_superfamily"/>
</dbReference>
<sequence length="203" mass="22555">MSARVIIAEDEAIVRRDLREMLELEGYEVVADLGRGDEALEAIGALKPDLAVLDIKMPGLDGLDVARRVQGSVPVAVVILTAFSQRALVEEARDAGVMAYLVKPFQAGELVAALELARARFDERQIIEAELARLRDEHERIAERLETRVLLDRAKAVLMERDGFTEAQAFRFLQKTAMNQRTRVRSIAEQVINGELSPSSTTD</sequence>
<gene>
    <name evidence="5" type="ordered locus">Afer_1081</name>
</gene>
<dbReference type="Pfam" id="PF00072">
    <property type="entry name" value="Response_reg"/>
    <property type="match status" value="1"/>
</dbReference>
<dbReference type="InterPro" id="IPR005561">
    <property type="entry name" value="ANTAR"/>
</dbReference>
<dbReference type="InterPro" id="IPR039420">
    <property type="entry name" value="WalR-like"/>
</dbReference>
<feature type="domain" description="ANTAR" evidence="4">
    <location>
        <begin position="131"/>
        <end position="192"/>
    </location>
</feature>
<evidence type="ECO:0000259" key="3">
    <source>
        <dbReference type="PROSITE" id="PS50110"/>
    </source>
</evidence>
<dbReference type="GO" id="GO:0000156">
    <property type="term" value="F:phosphorelay response regulator activity"/>
    <property type="evidence" value="ECO:0007669"/>
    <property type="project" value="TreeGrafter"/>
</dbReference>
<dbReference type="GO" id="GO:0032993">
    <property type="term" value="C:protein-DNA complex"/>
    <property type="evidence" value="ECO:0007669"/>
    <property type="project" value="TreeGrafter"/>
</dbReference>
<dbReference type="SMART" id="SM00448">
    <property type="entry name" value="REC"/>
    <property type="match status" value="1"/>
</dbReference>
<evidence type="ECO:0000256" key="2">
    <source>
        <dbReference type="PROSITE-ProRule" id="PRU00169"/>
    </source>
</evidence>
<dbReference type="STRING" id="525909.Afer_1081"/>
<dbReference type="RefSeq" id="WP_015798501.1">
    <property type="nucleotide sequence ID" value="NC_013124.1"/>
</dbReference>
<dbReference type="EMBL" id="CP001631">
    <property type="protein sequence ID" value="ACU54015.1"/>
    <property type="molecule type" value="Genomic_DNA"/>
</dbReference>
<dbReference type="Pfam" id="PF03861">
    <property type="entry name" value="ANTAR"/>
    <property type="match status" value="1"/>
</dbReference>
<dbReference type="InterPro" id="IPR001789">
    <property type="entry name" value="Sig_transdc_resp-reg_receiver"/>
</dbReference>
<evidence type="ECO:0000259" key="4">
    <source>
        <dbReference type="PROSITE" id="PS50921"/>
    </source>
</evidence>
<accession>C7LZ57</accession>
<dbReference type="Proteomes" id="UP000000771">
    <property type="component" value="Chromosome"/>
</dbReference>
<evidence type="ECO:0000313" key="5">
    <source>
        <dbReference type="EMBL" id="ACU54015.1"/>
    </source>
</evidence>
<dbReference type="GO" id="GO:0000976">
    <property type="term" value="F:transcription cis-regulatory region binding"/>
    <property type="evidence" value="ECO:0007669"/>
    <property type="project" value="TreeGrafter"/>
</dbReference>
<dbReference type="InterPro" id="IPR036388">
    <property type="entry name" value="WH-like_DNA-bd_sf"/>
</dbReference>
<dbReference type="GO" id="GO:0003723">
    <property type="term" value="F:RNA binding"/>
    <property type="evidence" value="ECO:0007669"/>
    <property type="project" value="InterPro"/>
</dbReference>
<protein>
    <submittedName>
        <fullName evidence="5">Response regulator receiver and ANTAR domain protein</fullName>
    </submittedName>
</protein>
<feature type="domain" description="Response regulatory" evidence="3">
    <location>
        <begin position="4"/>
        <end position="118"/>
    </location>
</feature>
<keyword evidence="1" id="KW-0238">DNA-binding</keyword>
<dbReference type="PROSITE" id="PS50110">
    <property type="entry name" value="RESPONSE_REGULATORY"/>
    <property type="match status" value="1"/>
</dbReference>
<dbReference type="PANTHER" id="PTHR48111:SF69">
    <property type="entry name" value="RESPONSE REGULATOR RECEIVER"/>
    <property type="match status" value="1"/>
</dbReference>
<dbReference type="GO" id="GO:0006355">
    <property type="term" value="P:regulation of DNA-templated transcription"/>
    <property type="evidence" value="ECO:0007669"/>
    <property type="project" value="TreeGrafter"/>
</dbReference>
<dbReference type="OrthoDB" id="9808843at2"/>
<dbReference type="PANTHER" id="PTHR48111">
    <property type="entry name" value="REGULATOR OF RPOS"/>
    <property type="match status" value="1"/>
</dbReference>
<dbReference type="PROSITE" id="PS50921">
    <property type="entry name" value="ANTAR"/>
    <property type="match status" value="1"/>
</dbReference>
<dbReference type="InterPro" id="IPR008327">
    <property type="entry name" value="Sig_transdc_resp-reg_antiterm"/>
</dbReference>
<proteinExistence type="predicted"/>
<feature type="modified residue" description="4-aspartylphosphate" evidence="2">
    <location>
        <position position="54"/>
    </location>
</feature>